<sequence length="611" mass="67847">MSNNQQTTASQPVKKSILRWQGLAGFATTFIFIGLFLYVFAGMLIKFSIEKGLGWYLGAEVNVEQVDVQWSPFNLDIIGFQATDPEQPTQNLVAFQQASAGIDFWQYLFGKTIIEQLSINQLALGSHRNTPGEVFNKSEIAKPEANEQTSAQDDASLTGMDIELPSTDTVLNDPNLKTPKAADNLKSVYAAEKQKYQDLKSDIPNQDTLKYYEQELKKLGDSKVKSLEDVEQLKQDFEKLKQQFKQDKAAIKAAKEQLATSKSNISQAVSELKTAPKADWQYIEQTYQLDELDGGDVAHLLFGAKAREHYNTATDIYRRVKPLLSQSSTKEEKLNTNAMGRFVHFTERNPLPSWLVKSAKINIISPQGEFDLSINELTSEHWFRNLPTQWTLLSSNMLGSGQLNGEGKARISENGVITSDGQWQLTQLKLDKLSLANSDSLQLSLDSADLQGTGDFNLTNSQITSVAKLDIGNAQYSGSADSSLNRAVLNTIKGLSPLDLLVTVTGEINDPNFSVRSKLDSLLKDAAKQQVAAKLDDFKSSLQSKLQQQAADSLNLNQQEANELAELSQLLDDTDGKLDELLKSKVIDKHKDKLKNKVEDKLKKKLGKLFG</sequence>
<keyword evidence="2" id="KW-0472">Membrane</keyword>
<organism evidence="3 4">
    <name type="scientific">Saccharobesus litoralis</name>
    <dbReference type="NCBI Taxonomy" id="2172099"/>
    <lineage>
        <taxon>Bacteria</taxon>
        <taxon>Pseudomonadati</taxon>
        <taxon>Pseudomonadota</taxon>
        <taxon>Gammaproteobacteria</taxon>
        <taxon>Alteromonadales</taxon>
        <taxon>Alteromonadaceae</taxon>
        <taxon>Saccharobesus</taxon>
    </lineage>
</organism>
<dbReference type="KEGG" id="cate:C2869_04905"/>
<protein>
    <submittedName>
        <fullName evidence="3">TIGR03545 family protein</fullName>
    </submittedName>
</protein>
<proteinExistence type="predicted"/>
<gene>
    <name evidence="3" type="ORF">C2869_04905</name>
</gene>
<evidence type="ECO:0000256" key="2">
    <source>
        <dbReference type="SAM" id="Phobius"/>
    </source>
</evidence>
<dbReference type="NCBIfam" id="TIGR03545">
    <property type="entry name" value="TIGR03545 family protein"/>
    <property type="match status" value="1"/>
</dbReference>
<keyword evidence="1" id="KW-0175">Coiled coil</keyword>
<dbReference type="RefSeq" id="WP_108601893.1">
    <property type="nucleotide sequence ID" value="NZ_CP026604.1"/>
</dbReference>
<dbReference type="AlphaFoldDB" id="A0A2S0VNQ2"/>
<accession>A0A2S0VNQ2</accession>
<evidence type="ECO:0000313" key="4">
    <source>
        <dbReference type="Proteomes" id="UP000244441"/>
    </source>
</evidence>
<name>A0A2S0VNQ2_9ALTE</name>
<dbReference type="Proteomes" id="UP000244441">
    <property type="component" value="Chromosome"/>
</dbReference>
<feature type="coiled-coil region" evidence="1">
    <location>
        <begin position="182"/>
        <end position="271"/>
    </location>
</feature>
<feature type="coiled-coil region" evidence="1">
    <location>
        <begin position="557"/>
        <end position="584"/>
    </location>
</feature>
<keyword evidence="2" id="KW-0812">Transmembrane</keyword>
<evidence type="ECO:0000313" key="3">
    <source>
        <dbReference type="EMBL" id="AWB65819.1"/>
    </source>
</evidence>
<dbReference type="EMBL" id="CP026604">
    <property type="protein sequence ID" value="AWB65819.1"/>
    <property type="molecule type" value="Genomic_DNA"/>
</dbReference>
<evidence type="ECO:0000256" key="1">
    <source>
        <dbReference type="SAM" id="Coils"/>
    </source>
</evidence>
<reference evidence="3 4" key="1">
    <citation type="submission" date="2018-01" db="EMBL/GenBank/DDBJ databases">
        <title>Genome sequence of a Cantenovulum-like bacteria.</title>
        <authorList>
            <person name="Tan W.R."/>
            <person name="Lau N.-S."/>
            <person name="Go F."/>
            <person name="Amirul A.-A.A."/>
        </authorList>
    </citation>
    <scope>NUCLEOTIDE SEQUENCE [LARGE SCALE GENOMIC DNA]</scope>
    <source>
        <strain evidence="3 4">CCB-QB4</strain>
    </source>
</reference>
<dbReference type="OrthoDB" id="5752177at2"/>
<keyword evidence="4" id="KW-1185">Reference proteome</keyword>
<dbReference type="InterPro" id="IPR019934">
    <property type="entry name" value="CHP03545"/>
</dbReference>
<feature type="transmembrane region" description="Helical" evidence="2">
    <location>
        <begin position="20"/>
        <end position="41"/>
    </location>
</feature>
<keyword evidence="2" id="KW-1133">Transmembrane helix</keyword>